<dbReference type="PROSITE" id="PS00092">
    <property type="entry name" value="N6_MTASE"/>
    <property type="match status" value="1"/>
</dbReference>
<gene>
    <name evidence="6" type="ORF">MM415B01169_0020</name>
</gene>
<dbReference type="SUPFAM" id="SSF53335">
    <property type="entry name" value="S-adenosyl-L-methionine-dependent methyltransferases"/>
    <property type="match status" value="1"/>
</dbReference>
<reference evidence="6" key="1">
    <citation type="submission" date="2020-03" db="EMBL/GenBank/DDBJ databases">
        <title>The deep terrestrial virosphere.</title>
        <authorList>
            <person name="Holmfeldt K."/>
            <person name="Nilsson E."/>
            <person name="Simone D."/>
            <person name="Lopez-Fernandez M."/>
            <person name="Wu X."/>
            <person name="de Brujin I."/>
            <person name="Lundin D."/>
            <person name="Andersson A."/>
            <person name="Bertilsson S."/>
            <person name="Dopson M."/>
        </authorList>
    </citation>
    <scope>NUCLEOTIDE SEQUENCE</scope>
    <source>
        <strain evidence="6">MM415B01169</strain>
    </source>
</reference>
<feature type="domain" description="DNA methylase N-4/N-6" evidence="4">
    <location>
        <begin position="194"/>
        <end position="397"/>
    </location>
</feature>
<evidence type="ECO:0000259" key="5">
    <source>
        <dbReference type="Pfam" id="PF02195"/>
    </source>
</evidence>
<dbReference type="InterPro" id="IPR002052">
    <property type="entry name" value="DNA_methylase_N6_adenine_CS"/>
</dbReference>
<dbReference type="AlphaFoldDB" id="A0A6M3ISV8"/>
<keyword evidence="2 6" id="KW-0489">Methyltransferase</keyword>
<dbReference type="PIRSF" id="PIRSF036758">
    <property type="entry name" value="Aden_M_ParB"/>
    <property type="match status" value="1"/>
</dbReference>
<dbReference type="InterPro" id="IPR036086">
    <property type="entry name" value="ParB/Sulfiredoxin_sf"/>
</dbReference>
<dbReference type="InterPro" id="IPR001091">
    <property type="entry name" value="RM_Methyltransferase"/>
</dbReference>
<keyword evidence="3 6" id="KW-0808">Transferase</keyword>
<evidence type="ECO:0000256" key="3">
    <source>
        <dbReference type="ARBA" id="ARBA00022679"/>
    </source>
</evidence>
<protein>
    <submittedName>
        <fullName evidence="6">Putative methyltransferase</fullName>
    </submittedName>
</protein>
<accession>A0A6M3ISV8</accession>
<dbReference type="InterPro" id="IPR029063">
    <property type="entry name" value="SAM-dependent_MTases_sf"/>
</dbReference>
<evidence type="ECO:0000256" key="1">
    <source>
        <dbReference type="ARBA" id="ARBA00006594"/>
    </source>
</evidence>
<dbReference type="PRINTS" id="PR00508">
    <property type="entry name" value="S21N4MTFRASE"/>
</dbReference>
<feature type="domain" description="ParB-like N-terminal" evidence="5">
    <location>
        <begin position="15"/>
        <end position="97"/>
    </location>
</feature>
<dbReference type="Pfam" id="PF01555">
    <property type="entry name" value="N6_N4_Mtase"/>
    <property type="match status" value="1"/>
</dbReference>
<name>A0A6M3ISV8_9ZZZZ</name>
<dbReference type="InterPro" id="IPR015840">
    <property type="entry name" value="DNA_MeTrfase_ParB"/>
</dbReference>
<dbReference type="GO" id="GO:0008170">
    <property type="term" value="F:N-methyltransferase activity"/>
    <property type="evidence" value="ECO:0007669"/>
    <property type="project" value="InterPro"/>
</dbReference>
<dbReference type="GO" id="GO:0003677">
    <property type="term" value="F:DNA binding"/>
    <property type="evidence" value="ECO:0007669"/>
    <property type="project" value="InterPro"/>
</dbReference>
<dbReference type="Gene3D" id="3.90.1530.10">
    <property type="entry name" value="Conserved hypothetical protein from pyrococcus furiosus pfu- 392566-001, ParB domain"/>
    <property type="match status" value="1"/>
</dbReference>
<dbReference type="InterPro" id="IPR002941">
    <property type="entry name" value="DNA_methylase_N4/N6"/>
</dbReference>
<organism evidence="6">
    <name type="scientific">viral metagenome</name>
    <dbReference type="NCBI Taxonomy" id="1070528"/>
    <lineage>
        <taxon>unclassified sequences</taxon>
        <taxon>metagenomes</taxon>
        <taxon>organismal metagenomes</taxon>
    </lineage>
</organism>
<dbReference type="InterPro" id="IPR003115">
    <property type="entry name" value="ParB_N"/>
</dbReference>
<sequence length="413" mass="46760">MSIDTFTQDSKLFTNISNLKNWDRNPRAIKKEDFERLKRQIKEHDIYKPLLITSDGTVLGGNMRFKAYKEIGMEQVWVSIVDPKTEAEKLKYALSDNDRVGYYVDQDLAELIQEYGVEINLEDYKVDLGQALSLADVLNQFAPDVEEDEAPAVAEGEPDSKLGEVYQLGRHRLVCGDATKIEDVEKLMDGQKADMVFTDPPYGVSYGDKNKFLNAIARGNRIQENLDNDTLSVVKMKELWIGAFTNMAVVSKAGGSYYVCSPQGGELMMMMMSLLEAGWDLRQSIIWAKNNHVLGRSDYHYKHEPLLYGWRDGAGHKFYGPPGETTLWEIPKPHKSDLHPTMKPIALMARAINNSSKQDDIILDLFGGSGSTLIACEQTNRICYMAEIDPKYVDVIRKRYDNYVNNRKEAGNG</sequence>
<dbReference type="Gene3D" id="3.40.50.150">
    <property type="entry name" value="Vaccinia Virus protein VP39"/>
    <property type="match status" value="1"/>
</dbReference>
<proteinExistence type="inferred from homology"/>
<comment type="similarity">
    <text evidence="1">Belongs to the N(4)/N(6)-methyltransferase family.</text>
</comment>
<evidence type="ECO:0000259" key="4">
    <source>
        <dbReference type="Pfam" id="PF01555"/>
    </source>
</evidence>
<dbReference type="GO" id="GO:0032259">
    <property type="term" value="P:methylation"/>
    <property type="evidence" value="ECO:0007669"/>
    <property type="project" value="UniProtKB-KW"/>
</dbReference>
<dbReference type="Pfam" id="PF02195">
    <property type="entry name" value="ParB_N"/>
    <property type="match status" value="1"/>
</dbReference>
<dbReference type="SUPFAM" id="SSF110849">
    <property type="entry name" value="ParB/Sulfiredoxin"/>
    <property type="match status" value="1"/>
</dbReference>
<evidence type="ECO:0000313" key="6">
    <source>
        <dbReference type="EMBL" id="QJA60187.1"/>
    </source>
</evidence>
<dbReference type="EMBL" id="MT141399">
    <property type="protein sequence ID" value="QJA60187.1"/>
    <property type="molecule type" value="Genomic_DNA"/>
</dbReference>
<evidence type="ECO:0000256" key="2">
    <source>
        <dbReference type="ARBA" id="ARBA00022603"/>
    </source>
</evidence>